<protein>
    <submittedName>
        <fullName evidence="3 4">Uncharacterized protein</fullName>
    </submittedName>
</protein>
<evidence type="ECO:0000256" key="2">
    <source>
        <dbReference type="SAM" id="Phobius"/>
    </source>
</evidence>
<evidence type="ECO:0000313" key="5">
    <source>
        <dbReference type="Proteomes" id="UP000030765"/>
    </source>
</evidence>
<feature type="region of interest" description="Disordered" evidence="1">
    <location>
        <begin position="69"/>
        <end position="204"/>
    </location>
</feature>
<evidence type="ECO:0000313" key="3">
    <source>
        <dbReference type="EMBL" id="KFB39310.1"/>
    </source>
</evidence>
<keyword evidence="2" id="KW-0812">Transmembrane</keyword>
<feature type="compositionally biased region" description="Gly residues" evidence="1">
    <location>
        <begin position="73"/>
        <end position="93"/>
    </location>
</feature>
<dbReference type="EMBL" id="KE524975">
    <property type="protein sequence ID" value="KFB39310.1"/>
    <property type="molecule type" value="Genomic_DNA"/>
</dbReference>
<evidence type="ECO:0000313" key="4">
    <source>
        <dbReference type="EnsemblMetazoa" id="ASIC006665-PA"/>
    </source>
</evidence>
<evidence type="ECO:0000256" key="1">
    <source>
        <dbReference type="SAM" id="MobiDB-lite"/>
    </source>
</evidence>
<gene>
    <name evidence="3" type="ORF">ZHAS_00006665</name>
</gene>
<dbReference type="VEuPathDB" id="VectorBase:ASIC006665"/>
<dbReference type="AlphaFoldDB" id="A0A084VMW6"/>
<feature type="transmembrane region" description="Helical" evidence="2">
    <location>
        <begin position="7"/>
        <end position="26"/>
    </location>
</feature>
<accession>A0A084VMW6</accession>
<keyword evidence="5" id="KW-1185">Reference proteome</keyword>
<name>A0A084VMW6_ANOSI</name>
<dbReference type="EnsemblMetazoa" id="ASIC006665-RA">
    <property type="protein sequence ID" value="ASIC006665-PA"/>
    <property type="gene ID" value="ASIC006665"/>
</dbReference>
<dbReference type="Proteomes" id="UP000030765">
    <property type="component" value="Unassembled WGS sequence"/>
</dbReference>
<reference evidence="3 5" key="1">
    <citation type="journal article" date="2014" name="BMC Genomics">
        <title>Genome sequence of Anopheles sinensis provides insight into genetics basis of mosquito competence for malaria parasites.</title>
        <authorList>
            <person name="Zhou D."/>
            <person name="Zhang D."/>
            <person name="Ding G."/>
            <person name="Shi L."/>
            <person name="Hou Q."/>
            <person name="Ye Y."/>
            <person name="Xu Y."/>
            <person name="Zhou H."/>
            <person name="Xiong C."/>
            <person name="Li S."/>
            <person name="Yu J."/>
            <person name="Hong S."/>
            <person name="Yu X."/>
            <person name="Zou P."/>
            <person name="Chen C."/>
            <person name="Chang X."/>
            <person name="Wang W."/>
            <person name="Lv Y."/>
            <person name="Sun Y."/>
            <person name="Ma L."/>
            <person name="Shen B."/>
            <person name="Zhu C."/>
        </authorList>
    </citation>
    <scope>NUCLEOTIDE SEQUENCE [LARGE SCALE GENOMIC DNA]</scope>
</reference>
<feature type="compositionally biased region" description="Low complexity" evidence="1">
    <location>
        <begin position="139"/>
        <end position="157"/>
    </location>
</feature>
<keyword evidence="2" id="KW-0472">Membrane</keyword>
<organism evidence="3">
    <name type="scientific">Anopheles sinensis</name>
    <name type="common">Mosquito</name>
    <dbReference type="NCBI Taxonomy" id="74873"/>
    <lineage>
        <taxon>Eukaryota</taxon>
        <taxon>Metazoa</taxon>
        <taxon>Ecdysozoa</taxon>
        <taxon>Arthropoda</taxon>
        <taxon>Hexapoda</taxon>
        <taxon>Insecta</taxon>
        <taxon>Pterygota</taxon>
        <taxon>Neoptera</taxon>
        <taxon>Endopterygota</taxon>
        <taxon>Diptera</taxon>
        <taxon>Nematocera</taxon>
        <taxon>Culicoidea</taxon>
        <taxon>Culicidae</taxon>
        <taxon>Anophelinae</taxon>
        <taxon>Anopheles</taxon>
    </lineage>
</organism>
<dbReference type="EMBL" id="ATLV01014632">
    <property type="status" value="NOT_ANNOTATED_CDS"/>
    <property type="molecule type" value="Genomic_DNA"/>
</dbReference>
<feature type="region of interest" description="Disordered" evidence="1">
    <location>
        <begin position="415"/>
        <end position="477"/>
    </location>
</feature>
<proteinExistence type="predicted"/>
<keyword evidence="2" id="KW-1133">Transmembrane helix</keyword>
<dbReference type="STRING" id="74873.A0A084VMW6"/>
<sequence length="601" mass="65122">MRYAGKMLFCFINGNIVTFVNCWLLVLHSPHTLKTGPETDVETSSSVHTAATITTTSSSSAAAAGAGLAGAASTGGKGGTGPAGFGKGAGGSSAAGTPTNMPPLKKKTSVVKQSVPPPVPPRGSPKFNKAGTGSGRGATGSLPSQSSGHRGRGSSAGKRQRRTVATGGHHQRTEGDHLRPQSRSPGMLDTLLEKDPDEPCLVSSPNKVLSWLSSNDFRVSENGDNLSNDEDVAKEDVIKKEPPASAASVKVPKVVAVKRKSPVAENNPSTTNVTDVAKSFERLSSRNGSGSSVQQMIRNFERTATRSVAVTVGRSESMYSRVPSNCSSSKALAVGRNAKPTLPLTIPIIKETLVEDENNNNTSNCAVADEECLRKTQPTVDRSERNEEEDDRLVLANLKNVVKARRELFDHASSPCSTLERVPPASRFIPNGGPTFQGNNTLPKKKDSGPPPKPKQTNPIIQSARPGRRHAVRDQDEIQRRIEEIEAEIRRNEERLNRMPTKQQHDSLEQETDLQRTTALEENHVPVDTGEHHGRPCRNESFLSRLKPKAHRHNLPRQDTLHSSLRQEEKASIIRRIGLPLDENHNLESYLEQFSLEGEFV</sequence>
<feature type="compositionally biased region" description="Basic and acidic residues" evidence="1">
    <location>
        <begin position="493"/>
        <end position="508"/>
    </location>
</feature>
<reference evidence="4" key="2">
    <citation type="submission" date="2020-05" db="UniProtKB">
        <authorList>
            <consortium name="EnsemblMetazoa"/>
        </authorList>
    </citation>
    <scope>IDENTIFICATION</scope>
</reference>
<feature type="region of interest" description="Disordered" evidence="1">
    <location>
        <begin position="493"/>
        <end position="512"/>
    </location>
</feature>